<evidence type="ECO:0000256" key="1">
    <source>
        <dbReference type="ARBA" id="ARBA00012528"/>
    </source>
</evidence>
<name>A0ABU3R1L5_9GAMM</name>
<evidence type="ECO:0000256" key="3">
    <source>
        <dbReference type="SAM" id="Coils"/>
    </source>
</evidence>
<feature type="chain" id="PRO_5046274934" description="diguanylate cyclase" evidence="5">
    <location>
        <begin position="31"/>
        <end position="480"/>
    </location>
</feature>
<keyword evidence="5" id="KW-0732">Signal</keyword>
<comment type="catalytic activity">
    <reaction evidence="2">
        <text>2 GTP = 3',3'-c-di-GMP + 2 diphosphate</text>
        <dbReference type="Rhea" id="RHEA:24898"/>
        <dbReference type="ChEBI" id="CHEBI:33019"/>
        <dbReference type="ChEBI" id="CHEBI:37565"/>
        <dbReference type="ChEBI" id="CHEBI:58805"/>
        <dbReference type="EC" id="2.7.7.65"/>
    </reaction>
</comment>
<dbReference type="Gene3D" id="3.40.190.10">
    <property type="entry name" value="Periplasmic binding protein-like II"/>
    <property type="match status" value="2"/>
</dbReference>
<keyword evidence="7" id="KW-0808">Transferase</keyword>
<dbReference type="SMART" id="SM00267">
    <property type="entry name" value="GGDEF"/>
    <property type="match status" value="1"/>
</dbReference>
<dbReference type="EC" id="2.7.7.65" evidence="1"/>
<dbReference type="InterPro" id="IPR050469">
    <property type="entry name" value="Diguanylate_Cyclase"/>
</dbReference>
<dbReference type="PANTHER" id="PTHR45138:SF9">
    <property type="entry name" value="DIGUANYLATE CYCLASE DGCM-RELATED"/>
    <property type="match status" value="1"/>
</dbReference>
<dbReference type="Proteomes" id="UP001257914">
    <property type="component" value="Unassembled WGS sequence"/>
</dbReference>
<dbReference type="GO" id="GO:0052621">
    <property type="term" value="F:diguanylate cyclase activity"/>
    <property type="evidence" value="ECO:0007669"/>
    <property type="project" value="UniProtKB-EC"/>
</dbReference>
<keyword evidence="4" id="KW-0812">Transmembrane</keyword>
<evidence type="ECO:0000313" key="8">
    <source>
        <dbReference type="Proteomes" id="UP001257914"/>
    </source>
</evidence>
<evidence type="ECO:0000313" key="7">
    <source>
        <dbReference type="EMBL" id="MDU0113586.1"/>
    </source>
</evidence>
<dbReference type="CDD" id="cd01949">
    <property type="entry name" value="GGDEF"/>
    <property type="match status" value="1"/>
</dbReference>
<evidence type="ECO:0000256" key="5">
    <source>
        <dbReference type="SAM" id="SignalP"/>
    </source>
</evidence>
<sequence length="480" mass="55287">MPVRKTYPIKITLFLLTSTLIFLASTFALASNNNVPNNSDSSIPYCVDPDWMPYEAIDDGKHIGISSDYLSIIKQHTNLTFTLVTTSTWQQTIKYLKTGQCHLVLMLNKSPKREKYLTFSDVYYRSPNVLVSLREQPFIQDLSNLNGRSLGVVKNYRIAEYIETYYPEIQKTYVESEGEGVKLVAEKKLDAFVGSMLSLNARTQQYGYGNLKVAGWAGPEDELRFGVIKGKEAILADINYAITQISEKQRIDIFKKWNNVRIIKEFDHKLLFQLLAIVLVITLLFILRQRQLNRFNRLLSEKNKELESLTQVLEKTNHELEYISFHDPLTDLYNRSYFSQHIKDKIHDINRSKSPTCLMLVDIDHFKKVNDELGHNVGDEVLTQLSQVFNEVIRQSDIAARWGGEEFVFLLPETSVDSAKKLATRLLNAVREHHFNKVGQVTVSIGIAEYDHKSDFHNWFERADKALYRAKDAGRDQLSC</sequence>
<protein>
    <recommendedName>
        <fullName evidence="1">diguanylate cyclase</fullName>
        <ecNumber evidence="1">2.7.7.65</ecNumber>
    </recommendedName>
</protein>
<dbReference type="Gene3D" id="3.30.70.270">
    <property type="match status" value="1"/>
</dbReference>
<dbReference type="InterPro" id="IPR043128">
    <property type="entry name" value="Rev_trsase/Diguanyl_cyclase"/>
</dbReference>
<dbReference type="InterPro" id="IPR001638">
    <property type="entry name" value="Solute-binding_3/MltF_N"/>
</dbReference>
<feature type="signal peptide" evidence="5">
    <location>
        <begin position="1"/>
        <end position="30"/>
    </location>
</feature>
<keyword evidence="4" id="KW-0472">Membrane</keyword>
<dbReference type="SMART" id="SM00062">
    <property type="entry name" value="PBPb"/>
    <property type="match status" value="1"/>
</dbReference>
<dbReference type="Pfam" id="PF00990">
    <property type="entry name" value="GGDEF"/>
    <property type="match status" value="1"/>
</dbReference>
<keyword evidence="7" id="KW-0548">Nucleotidyltransferase</keyword>
<dbReference type="NCBIfam" id="TIGR00254">
    <property type="entry name" value="GGDEF"/>
    <property type="match status" value="1"/>
</dbReference>
<dbReference type="EMBL" id="JAWCUA010000009">
    <property type="protein sequence ID" value="MDU0113586.1"/>
    <property type="molecule type" value="Genomic_DNA"/>
</dbReference>
<evidence type="ECO:0000256" key="4">
    <source>
        <dbReference type="SAM" id="Phobius"/>
    </source>
</evidence>
<dbReference type="SUPFAM" id="SSF53850">
    <property type="entry name" value="Periplasmic binding protein-like II"/>
    <property type="match status" value="1"/>
</dbReference>
<keyword evidence="8" id="KW-1185">Reference proteome</keyword>
<evidence type="ECO:0000256" key="2">
    <source>
        <dbReference type="ARBA" id="ARBA00034247"/>
    </source>
</evidence>
<feature type="coiled-coil region" evidence="3">
    <location>
        <begin position="292"/>
        <end position="319"/>
    </location>
</feature>
<dbReference type="PANTHER" id="PTHR45138">
    <property type="entry name" value="REGULATORY COMPONENTS OF SENSORY TRANSDUCTION SYSTEM"/>
    <property type="match status" value="1"/>
</dbReference>
<feature type="transmembrane region" description="Helical" evidence="4">
    <location>
        <begin position="270"/>
        <end position="287"/>
    </location>
</feature>
<dbReference type="InterPro" id="IPR029787">
    <property type="entry name" value="Nucleotide_cyclase"/>
</dbReference>
<feature type="domain" description="GGDEF" evidence="6">
    <location>
        <begin position="354"/>
        <end position="480"/>
    </location>
</feature>
<comment type="caution">
    <text evidence="7">The sequence shown here is derived from an EMBL/GenBank/DDBJ whole genome shotgun (WGS) entry which is preliminary data.</text>
</comment>
<organism evidence="7 8">
    <name type="scientific">Psychrosphaera aquimarina</name>
    <dbReference type="NCBI Taxonomy" id="2044854"/>
    <lineage>
        <taxon>Bacteria</taxon>
        <taxon>Pseudomonadati</taxon>
        <taxon>Pseudomonadota</taxon>
        <taxon>Gammaproteobacteria</taxon>
        <taxon>Alteromonadales</taxon>
        <taxon>Pseudoalteromonadaceae</taxon>
        <taxon>Psychrosphaera</taxon>
    </lineage>
</organism>
<keyword evidence="3" id="KW-0175">Coiled coil</keyword>
<dbReference type="InterPro" id="IPR000160">
    <property type="entry name" value="GGDEF_dom"/>
</dbReference>
<accession>A0ABU3R1L5</accession>
<dbReference type="RefSeq" id="WP_315947215.1">
    <property type="nucleotide sequence ID" value="NZ_JAWCUA010000009.1"/>
</dbReference>
<dbReference type="Pfam" id="PF00497">
    <property type="entry name" value="SBP_bac_3"/>
    <property type="match status" value="1"/>
</dbReference>
<dbReference type="SUPFAM" id="SSF55073">
    <property type="entry name" value="Nucleotide cyclase"/>
    <property type="match status" value="1"/>
</dbReference>
<proteinExistence type="predicted"/>
<evidence type="ECO:0000259" key="6">
    <source>
        <dbReference type="PROSITE" id="PS50887"/>
    </source>
</evidence>
<keyword evidence="4" id="KW-1133">Transmembrane helix</keyword>
<dbReference type="PROSITE" id="PS50887">
    <property type="entry name" value="GGDEF"/>
    <property type="match status" value="1"/>
</dbReference>
<dbReference type="CDD" id="cd13708">
    <property type="entry name" value="PBP2_BvgS_like_1"/>
    <property type="match status" value="1"/>
</dbReference>
<reference evidence="7 8" key="1">
    <citation type="submission" date="2023-10" db="EMBL/GenBank/DDBJ databases">
        <title>Psychrosphaera aquimaarina strain SW33 isolated from seawater.</title>
        <authorList>
            <person name="Bayburt H."/>
            <person name="Kim J.M."/>
            <person name="Choi B.J."/>
            <person name="Jeon C.O."/>
        </authorList>
    </citation>
    <scope>NUCLEOTIDE SEQUENCE [LARGE SCALE GENOMIC DNA]</scope>
    <source>
        <strain evidence="7 8">KCTC 52743</strain>
    </source>
</reference>
<gene>
    <name evidence="7" type="ORF">RT723_11380</name>
</gene>